<evidence type="ECO:0000256" key="6">
    <source>
        <dbReference type="ARBA" id="ARBA00049753"/>
    </source>
</evidence>
<keyword evidence="3" id="KW-0813">Transport</keyword>
<keyword evidence="4 7" id="KW-0732">Signal</keyword>
<dbReference type="Proteomes" id="UP000196655">
    <property type="component" value="Unassembled WGS sequence"/>
</dbReference>
<feature type="chain" id="PRO_5012035635" description="Probable sugar-binding periplasmic protein" evidence="7">
    <location>
        <begin position="22"/>
        <end position="416"/>
    </location>
</feature>
<organism evidence="8 9">
    <name type="scientific">Inquilinus limosus</name>
    <dbReference type="NCBI Taxonomy" id="171674"/>
    <lineage>
        <taxon>Bacteria</taxon>
        <taxon>Pseudomonadati</taxon>
        <taxon>Pseudomonadota</taxon>
        <taxon>Alphaproteobacteria</taxon>
        <taxon>Rhodospirillales</taxon>
        <taxon>Rhodospirillaceae</taxon>
        <taxon>Inquilinus</taxon>
    </lineage>
</organism>
<dbReference type="RefSeq" id="WP_088156027.1">
    <property type="nucleotide sequence ID" value="NZ_NHON01000095.1"/>
</dbReference>
<dbReference type="Gene3D" id="3.40.190.10">
    <property type="entry name" value="Periplasmic binding protein-like II"/>
    <property type="match status" value="2"/>
</dbReference>
<dbReference type="PANTHER" id="PTHR43649">
    <property type="entry name" value="ARABINOSE-BINDING PROTEIN-RELATED"/>
    <property type="match status" value="1"/>
</dbReference>
<evidence type="ECO:0000313" key="8">
    <source>
        <dbReference type="EMBL" id="OWJ62091.1"/>
    </source>
</evidence>
<reference evidence="9" key="1">
    <citation type="submission" date="2017-05" db="EMBL/GenBank/DDBJ databases">
        <authorList>
            <person name="Macchi M."/>
            <person name="Festa S."/>
            <person name="Coppotelli B.M."/>
            <person name="Morelli I.S."/>
        </authorList>
    </citation>
    <scope>NUCLEOTIDE SEQUENCE [LARGE SCALE GENOMIC DNA]</scope>
    <source>
        <strain evidence="9">I</strain>
    </source>
</reference>
<evidence type="ECO:0000256" key="2">
    <source>
        <dbReference type="ARBA" id="ARBA00008520"/>
    </source>
</evidence>
<keyword evidence="9" id="KW-1185">Reference proteome</keyword>
<dbReference type="STRING" id="1122125.GCA_000423185_02631"/>
<dbReference type="OrthoDB" id="9798191at2"/>
<evidence type="ECO:0000256" key="7">
    <source>
        <dbReference type="SAM" id="SignalP"/>
    </source>
</evidence>
<evidence type="ECO:0000313" key="9">
    <source>
        <dbReference type="Proteomes" id="UP000196655"/>
    </source>
</evidence>
<evidence type="ECO:0000256" key="5">
    <source>
        <dbReference type="ARBA" id="ARBA00049629"/>
    </source>
</evidence>
<evidence type="ECO:0000256" key="4">
    <source>
        <dbReference type="ARBA" id="ARBA00022729"/>
    </source>
</evidence>
<name>A0A211ZA08_9PROT</name>
<dbReference type="AlphaFoldDB" id="A0A211ZA08"/>
<comment type="function">
    <text evidence="5">Part of a binding-protein-dependent transport system for a sugar.</text>
</comment>
<proteinExistence type="inferred from homology"/>
<dbReference type="InterPro" id="IPR006059">
    <property type="entry name" value="SBP"/>
</dbReference>
<dbReference type="EMBL" id="NHON01000095">
    <property type="protein sequence ID" value="OWJ62091.1"/>
    <property type="molecule type" value="Genomic_DNA"/>
</dbReference>
<dbReference type="SUPFAM" id="SSF53850">
    <property type="entry name" value="Periplasmic binding protein-like II"/>
    <property type="match status" value="1"/>
</dbReference>
<dbReference type="GO" id="GO:0042597">
    <property type="term" value="C:periplasmic space"/>
    <property type="evidence" value="ECO:0007669"/>
    <property type="project" value="UniProtKB-SubCell"/>
</dbReference>
<gene>
    <name evidence="8" type="ORF">BWR60_30210</name>
</gene>
<dbReference type="Pfam" id="PF13416">
    <property type="entry name" value="SBP_bac_8"/>
    <property type="match status" value="1"/>
</dbReference>
<feature type="signal peptide" evidence="7">
    <location>
        <begin position="1"/>
        <end position="21"/>
    </location>
</feature>
<evidence type="ECO:0000256" key="3">
    <source>
        <dbReference type="ARBA" id="ARBA00022448"/>
    </source>
</evidence>
<dbReference type="InterPro" id="IPR050490">
    <property type="entry name" value="Bact_solute-bd_prot1"/>
</dbReference>
<protein>
    <recommendedName>
        <fullName evidence="6">Probable sugar-binding periplasmic protein</fullName>
    </recommendedName>
</protein>
<dbReference type="PANTHER" id="PTHR43649:SF28">
    <property type="entry name" value="BINDING PROTEIN COMPONENT OF ABC SUGAR TRANSPORTER-RELATED"/>
    <property type="match status" value="1"/>
</dbReference>
<comment type="caution">
    <text evidence="8">The sequence shown here is derived from an EMBL/GenBank/DDBJ whole genome shotgun (WGS) entry which is preliminary data.</text>
</comment>
<comment type="subcellular location">
    <subcellularLocation>
        <location evidence="1">Periplasm</location>
    </subcellularLocation>
</comment>
<sequence>MNFPQRLLLSVAFCSAISAAAAGSAAAQTVDVIHWWTSGGESKAIKVFADEYKKRGGTWIDSAVVGGTAARQAAMNRIAGGDAPGAIQWNIGVAVTNLAKEGLLADLDDLAAAGKWQEKLPPLIVKNASYDGHFYAVPTDIHGDNWLWYSTKIFQETGVEPPKSWDEFFPIADKIKAKGYTALGLGGEPWQEALLFRSVLIGAGGKETYRKVYVDHDAAAAGGPEMVKAFETFGKLRPYVDQGSAGRKWNDTTIMVATNKAAMQIMGDWAKGEFAAAGLTPGKEFGCARPPGNQDAYVLTVDVFAFPKLDDPEKTKAQKLLAEVMMDPATQVAFNQFKGALPPRMDADVGTLDICSQEGQKVMSKVENQLPNTALAFSSDVEGQLQDLITQFWTNPEMKPEEAAKQFSEIVANADI</sequence>
<comment type="similarity">
    <text evidence="2">Belongs to the bacterial solute-binding protein 1 family.</text>
</comment>
<evidence type="ECO:0000256" key="1">
    <source>
        <dbReference type="ARBA" id="ARBA00004418"/>
    </source>
</evidence>
<accession>A0A211ZA08</accession>